<dbReference type="Pfam" id="PF11271">
    <property type="entry name" value="PorA"/>
    <property type="match status" value="1"/>
</dbReference>
<evidence type="ECO:0008006" key="4">
    <source>
        <dbReference type="Google" id="ProtNLM"/>
    </source>
</evidence>
<keyword evidence="1" id="KW-0472">Membrane</keyword>
<name>S4XGB6_9CORY</name>
<dbReference type="OrthoDB" id="153031at2"/>
<feature type="transmembrane region" description="Helical" evidence="1">
    <location>
        <begin position="313"/>
        <end position="334"/>
    </location>
</feature>
<dbReference type="eggNOG" id="ENOG5031SFZ">
    <property type="taxonomic scope" value="Bacteria"/>
</dbReference>
<gene>
    <name evidence="2" type="ORF">A606_09925</name>
</gene>
<accession>S4XGB6</accession>
<keyword evidence="3" id="KW-1185">Reference proteome</keyword>
<reference evidence="2 3" key="1">
    <citation type="submission" date="2012-06" db="EMBL/GenBank/DDBJ databases">
        <title>Complete genome sequence of Corynebacterium terpenotabidum Y-11 (=DSM 44721).</title>
        <authorList>
            <person name="Ruckert C."/>
            <person name="Albersmeier A."/>
            <person name="Al-Dilaimi A."/>
            <person name="Szczepanowski R."/>
            <person name="Kalinowski J."/>
        </authorList>
    </citation>
    <scope>NUCLEOTIDE SEQUENCE [LARGE SCALE GENOMIC DNA]</scope>
    <source>
        <strain evidence="2 3">Y-11</strain>
    </source>
</reference>
<dbReference type="KEGG" id="cter:A606_09925"/>
<keyword evidence="1" id="KW-1133">Transmembrane helix</keyword>
<dbReference type="STRING" id="1200352.A606_09925"/>
<dbReference type="PATRIC" id="fig|1200352.3.peg.2021"/>
<dbReference type="InterPro" id="IPR021424">
    <property type="entry name" value="PorA"/>
</dbReference>
<protein>
    <recommendedName>
        <fullName evidence="4">DUF3068 domain-containing protein</fullName>
    </recommendedName>
</protein>
<proteinExistence type="predicted"/>
<dbReference type="HOGENOM" id="CLU_887719_0_0_11"/>
<sequence length="340" mass="36356">MVRMLPKSRVLAFLALGVGCVLLGAGLLLPRLVDAERPLPLDLSQTSLSVTDPAATIGKAFLAGAAEDDPDTITGPVSRNLSVSVGAPVDEDATAVTVGVSTLRDDMAESLGDQAALLEAEVWSMRVDRNDGSVAGDVKVADTLGTPAGDAEIDGQWLAFPRDTAQETYQFFDRLLRRSLPADFDRVEEIDGREVYVFRQTLSAEPVLTANPRYAWLTQTVTTPAETDDEGVETAPATSTVSTLHRSGTREITVEPTSGMIVSVREDTRDYYAAADGAETGLLLDLHGETSEEERDALLDQAVEVGEDRPVSMWSLALTVIGAIVTVAAGFVALRPQRRQ</sequence>
<keyword evidence="1" id="KW-0812">Transmembrane</keyword>
<organism evidence="2 3">
    <name type="scientific">Corynebacterium terpenotabidum Y-11</name>
    <dbReference type="NCBI Taxonomy" id="1200352"/>
    <lineage>
        <taxon>Bacteria</taxon>
        <taxon>Bacillati</taxon>
        <taxon>Actinomycetota</taxon>
        <taxon>Actinomycetes</taxon>
        <taxon>Mycobacteriales</taxon>
        <taxon>Corynebacteriaceae</taxon>
        <taxon>Corynebacterium</taxon>
    </lineage>
</organism>
<dbReference type="PROSITE" id="PS51257">
    <property type="entry name" value="PROKAR_LIPOPROTEIN"/>
    <property type="match status" value="1"/>
</dbReference>
<evidence type="ECO:0000313" key="3">
    <source>
        <dbReference type="Proteomes" id="UP000014809"/>
    </source>
</evidence>
<evidence type="ECO:0000313" key="2">
    <source>
        <dbReference type="EMBL" id="AGP31624.1"/>
    </source>
</evidence>
<evidence type="ECO:0000256" key="1">
    <source>
        <dbReference type="SAM" id="Phobius"/>
    </source>
</evidence>
<dbReference type="Proteomes" id="UP000014809">
    <property type="component" value="Chromosome"/>
</dbReference>
<dbReference type="EMBL" id="CP003696">
    <property type="protein sequence ID" value="AGP31624.1"/>
    <property type="molecule type" value="Genomic_DNA"/>
</dbReference>
<dbReference type="AlphaFoldDB" id="S4XGB6"/>